<name>A0ABW5KEU2_9SPHI</name>
<dbReference type="EMBL" id="JBHULR010000003">
    <property type="protein sequence ID" value="MFD2546699.1"/>
    <property type="molecule type" value="Genomic_DNA"/>
</dbReference>
<dbReference type="PROSITE" id="PS51257">
    <property type="entry name" value="PROKAR_LIPOPROTEIN"/>
    <property type="match status" value="1"/>
</dbReference>
<dbReference type="Proteomes" id="UP001597545">
    <property type="component" value="Unassembled WGS sequence"/>
</dbReference>
<reference evidence="2" key="1">
    <citation type="journal article" date="2019" name="Int. J. Syst. Evol. Microbiol.">
        <title>The Global Catalogue of Microorganisms (GCM) 10K type strain sequencing project: providing services to taxonomists for standard genome sequencing and annotation.</title>
        <authorList>
            <consortium name="The Broad Institute Genomics Platform"/>
            <consortium name="The Broad Institute Genome Sequencing Center for Infectious Disease"/>
            <person name="Wu L."/>
            <person name="Ma J."/>
        </authorList>
    </citation>
    <scope>NUCLEOTIDE SEQUENCE [LARGE SCALE GENOMIC DNA]</scope>
    <source>
        <strain evidence="2">KCTC 42662</strain>
    </source>
</reference>
<keyword evidence="2" id="KW-1185">Reference proteome</keyword>
<comment type="caution">
    <text evidence="1">The sequence shown here is derived from an EMBL/GenBank/DDBJ whole genome shotgun (WGS) entry which is preliminary data.</text>
</comment>
<sequence length="198" mass="20950">MILNFKTIFKSAFSVAVLSATLLTTSCDKEKDNTALEFNQARATATFSVIGEWWDPSDAANWPNIYVNISGAGAQSLSSSATHQIILGSHVNGNISAGSAFTIRYIDKAYTAVVASDWSSATPVGTLGRNTTSQVGWYTYNTTTRANEPVAGRTVLVGNSTGAVYAVKLNGFANVGQQGTPGVDLEVKADINIEFKAL</sequence>
<evidence type="ECO:0000313" key="2">
    <source>
        <dbReference type="Proteomes" id="UP001597545"/>
    </source>
</evidence>
<proteinExistence type="predicted"/>
<evidence type="ECO:0000313" key="1">
    <source>
        <dbReference type="EMBL" id="MFD2546699.1"/>
    </source>
</evidence>
<dbReference type="RefSeq" id="WP_380900750.1">
    <property type="nucleotide sequence ID" value="NZ_JBHUEG010000007.1"/>
</dbReference>
<organism evidence="1 2">
    <name type="scientific">Sphingobacterium suaedae</name>
    <dbReference type="NCBI Taxonomy" id="1686402"/>
    <lineage>
        <taxon>Bacteria</taxon>
        <taxon>Pseudomonadati</taxon>
        <taxon>Bacteroidota</taxon>
        <taxon>Sphingobacteriia</taxon>
        <taxon>Sphingobacteriales</taxon>
        <taxon>Sphingobacteriaceae</taxon>
        <taxon>Sphingobacterium</taxon>
    </lineage>
</organism>
<gene>
    <name evidence="1" type="ORF">ACFSR5_03455</name>
</gene>
<protein>
    <submittedName>
        <fullName evidence="1">Uncharacterized protein</fullName>
    </submittedName>
</protein>
<accession>A0ABW5KEU2</accession>